<proteinExistence type="predicted"/>
<comment type="caution">
    <text evidence="2">The sequence shown here is derived from an EMBL/GenBank/DDBJ whole genome shotgun (WGS) entry which is preliminary data.</text>
</comment>
<feature type="region of interest" description="Disordered" evidence="1">
    <location>
        <begin position="70"/>
        <end position="100"/>
    </location>
</feature>
<dbReference type="AlphaFoldDB" id="A0A4C1ZQK3"/>
<dbReference type="PANTHER" id="PTHR47331:SF1">
    <property type="entry name" value="GAG-LIKE PROTEIN"/>
    <property type="match status" value="1"/>
</dbReference>
<evidence type="ECO:0000313" key="2">
    <source>
        <dbReference type="EMBL" id="GBP90200.1"/>
    </source>
</evidence>
<evidence type="ECO:0000313" key="3">
    <source>
        <dbReference type="Proteomes" id="UP000299102"/>
    </source>
</evidence>
<reference evidence="2 3" key="1">
    <citation type="journal article" date="2019" name="Commun. Biol.">
        <title>The bagworm genome reveals a unique fibroin gene that provides high tensile strength.</title>
        <authorList>
            <person name="Kono N."/>
            <person name="Nakamura H."/>
            <person name="Ohtoshi R."/>
            <person name="Tomita M."/>
            <person name="Numata K."/>
            <person name="Arakawa K."/>
        </authorList>
    </citation>
    <scope>NUCLEOTIDE SEQUENCE [LARGE SCALE GENOMIC DNA]</scope>
</reference>
<dbReference type="STRING" id="151549.A0A4C1ZQK3"/>
<dbReference type="InterPro" id="IPR036397">
    <property type="entry name" value="RNaseH_sf"/>
</dbReference>
<dbReference type="Gene3D" id="3.30.420.10">
    <property type="entry name" value="Ribonuclease H-like superfamily/Ribonuclease H"/>
    <property type="match status" value="1"/>
</dbReference>
<protein>
    <submittedName>
        <fullName evidence="2">Uncharacterized protein</fullName>
    </submittedName>
</protein>
<dbReference type="OrthoDB" id="10049357at2759"/>
<evidence type="ECO:0000256" key="1">
    <source>
        <dbReference type="SAM" id="MobiDB-lite"/>
    </source>
</evidence>
<dbReference type="InterPro" id="IPR012337">
    <property type="entry name" value="RNaseH-like_sf"/>
</dbReference>
<name>A0A4C1ZQK3_EUMVA</name>
<gene>
    <name evidence="2" type="ORF">EVAR_49724_1</name>
</gene>
<dbReference type="PANTHER" id="PTHR47331">
    <property type="entry name" value="PHD-TYPE DOMAIN-CONTAINING PROTEIN"/>
    <property type="match status" value="1"/>
</dbReference>
<dbReference type="GO" id="GO:0003676">
    <property type="term" value="F:nucleic acid binding"/>
    <property type="evidence" value="ECO:0007669"/>
    <property type="project" value="InterPro"/>
</dbReference>
<sequence length="100" mass="11034">MSDEATRAIRWLRIPPHAPHMGGSWERLVRSIKVALSATLHTRAPKDEVLHTLLLEAEFVVNSRPLTHIGLPSDSHGADPESFPAGVSRRPMAAGTFRHL</sequence>
<keyword evidence="3" id="KW-1185">Reference proteome</keyword>
<accession>A0A4C1ZQK3</accession>
<dbReference type="SUPFAM" id="SSF53098">
    <property type="entry name" value="Ribonuclease H-like"/>
    <property type="match status" value="1"/>
</dbReference>
<dbReference type="Proteomes" id="UP000299102">
    <property type="component" value="Unassembled WGS sequence"/>
</dbReference>
<dbReference type="EMBL" id="BGZK01002066">
    <property type="protein sequence ID" value="GBP90200.1"/>
    <property type="molecule type" value="Genomic_DNA"/>
</dbReference>
<organism evidence="2 3">
    <name type="scientific">Eumeta variegata</name>
    <name type="common">Bagworm moth</name>
    <name type="synonym">Eumeta japonica</name>
    <dbReference type="NCBI Taxonomy" id="151549"/>
    <lineage>
        <taxon>Eukaryota</taxon>
        <taxon>Metazoa</taxon>
        <taxon>Ecdysozoa</taxon>
        <taxon>Arthropoda</taxon>
        <taxon>Hexapoda</taxon>
        <taxon>Insecta</taxon>
        <taxon>Pterygota</taxon>
        <taxon>Neoptera</taxon>
        <taxon>Endopterygota</taxon>
        <taxon>Lepidoptera</taxon>
        <taxon>Glossata</taxon>
        <taxon>Ditrysia</taxon>
        <taxon>Tineoidea</taxon>
        <taxon>Psychidae</taxon>
        <taxon>Oiketicinae</taxon>
        <taxon>Eumeta</taxon>
    </lineage>
</organism>